<feature type="region of interest" description="Disordered" evidence="1">
    <location>
        <begin position="366"/>
        <end position="387"/>
    </location>
</feature>
<dbReference type="Gene3D" id="3.40.50.1820">
    <property type="entry name" value="alpha/beta hydrolase"/>
    <property type="match status" value="2"/>
</dbReference>
<dbReference type="InterPro" id="IPR029058">
    <property type="entry name" value="AB_hydrolase_fold"/>
</dbReference>
<evidence type="ECO:0000313" key="3">
    <source>
        <dbReference type="Proteomes" id="UP001286456"/>
    </source>
</evidence>
<dbReference type="SUPFAM" id="SSF53474">
    <property type="entry name" value="alpha/beta-Hydrolases"/>
    <property type="match status" value="1"/>
</dbReference>
<reference evidence="2" key="1">
    <citation type="journal article" date="2023" name="Mol. Phylogenet. Evol.">
        <title>Genome-scale phylogeny and comparative genomics of the fungal order Sordariales.</title>
        <authorList>
            <person name="Hensen N."/>
            <person name="Bonometti L."/>
            <person name="Westerberg I."/>
            <person name="Brannstrom I.O."/>
            <person name="Guillou S."/>
            <person name="Cros-Aarteil S."/>
            <person name="Calhoun S."/>
            <person name="Haridas S."/>
            <person name="Kuo A."/>
            <person name="Mondo S."/>
            <person name="Pangilinan J."/>
            <person name="Riley R."/>
            <person name="LaButti K."/>
            <person name="Andreopoulos B."/>
            <person name="Lipzen A."/>
            <person name="Chen C."/>
            <person name="Yan M."/>
            <person name="Daum C."/>
            <person name="Ng V."/>
            <person name="Clum A."/>
            <person name="Steindorff A."/>
            <person name="Ohm R.A."/>
            <person name="Martin F."/>
            <person name="Silar P."/>
            <person name="Natvig D.O."/>
            <person name="Lalanne C."/>
            <person name="Gautier V."/>
            <person name="Ament-Velasquez S.L."/>
            <person name="Kruys A."/>
            <person name="Hutchinson M.I."/>
            <person name="Powell A.J."/>
            <person name="Barry K."/>
            <person name="Miller A.N."/>
            <person name="Grigoriev I.V."/>
            <person name="Debuchy R."/>
            <person name="Gladieux P."/>
            <person name="Hiltunen Thoren M."/>
            <person name="Johannesson H."/>
        </authorList>
    </citation>
    <scope>NUCLEOTIDE SEQUENCE</scope>
    <source>
        <strain evidence="2">SMH4131-1</strain>
    </source>
</reference>
<name>A0AAE0M5W8_9PEZI</name>
<keyword evidence="2" id="KW-0378">Hydrolase</keyword>
<accession>A0AAE0M5W8</accession>
<evidence type="ECO:0000313" key="2">
    <source>
        <dbReference type="EMBL" id="KAK3319743.1"/>
    </source>
</evidence>
<reference evidence="2" key="2">
    <citation type="submission" date="2023-06" db="EMBL/GenBank/DDBJ databases">
        <authorList>
            <consortium name="Lawrence Berkeley National Laboratory"/>
            <person name="Haridas S."/>
            <person name="Hensen N."/>
            <person name="Bonometti L."/>
            <person name="Westerberg I."/>
            <person name="Brannstrom I.O."/>
            <person name="Guillou S."/>
            <person name="Cros-Aarteil S."/>
            <person name="Calhoun S."/>
            <person name="Kuo A."/>
            <person name="Mondo S."/>
            <person name="Pangilinan J."/>
            <person name="Riley R."/>
            <person name="Labutti K."/>
            <person name="Andreopoulos B."/>
            <person name="Lipzen A."/>
            <person name="Chen C."/>
            <person name="Yanf M."/>
            <person name="Daum C."/>
            <person name="Ng V."/>
            <person name="Clum A."/>
            <person name="Steindorff A."/>
            <person name="Ohm R."/>
            <person name="Martin F."/>
            <person name="Silar P."/>
            <person name="Natvig D."/>
            <person name="Lalanne C."/>
            <person name="Gautier V."/>
            <person name="Ament-Velasquez S.L."/>
            <person name="Kruys A."/>
            <person name="Hutchinson M.I."/>
            <person name="Powell A.J."/>
            <person name="Barry K."/>
            <person name="Miller A.N."/>
            <person name="Grigoriev I.V."/>
            <person name="Debuchy R."/>
            <person name="Gladieux P."/>
            <person name="Thoren M.H."/>
            <person name="Johannesson H."/>
        </authorList>
    </citation>
    <scope>NUCLEOTIDE SEQUENCE</scope>
    <source>
        <strain evidence="2">SMH4131-1</strain>
    </source>
</reference>
<feature type="compositionally biased region" description="Basic and acidic residues" evidence="1">
    <location>
        <begin position="253"/>
        <end position="269"/>
    </location>
</feature>
<comment type="caution">
    <text evidence="2">The sequence shown here is derived from an EMBL/GenBank/DDBJ whole genome shotgun (WGS) entry which is preliminary data.</text>
</comment>
<dbReference type="AlphaFoldDB" id="A0AAE0M5W8"/>
<dbReference type="EMBL" id="JAUEPO010000006">
    <property type="protein sequence ID" value="KAK3319743.1"/>
    <property type="molecule type" value="Genomic_DNA"/>
</dbReference>
<dbReference type="Proteomes" id="UP001286456">
    <property type="component" value="Unassembled WGS sequence"/>
</dbReference>
<evidence type="ECO:0000256" key="1">
    <source>
        <dbReference type="SAM" id="MobiDB-lite"/>
    </source>
</evidence>
<dbReference type="PANTHER" id="PTHR42103">
    <property type="entry name" value="ALPHA/BETA-HYDROLASES SUPERFAMILY PROTEIN"/>
    <property type="match status" value="1"/>
</dbReference>
<gene>
    <name evidence="2" type="ORF">B0T19DRAFT_271107</name>
</gene>
<feature type="region of interest" description="Disordered" evidence="1">
    <location>
        <begin position="287"/>
        <end position="307"/>
    </location>
</feature>
<feature type="region of interest" description="Disordered" evidence="1">
    <location>
        <begin position="238"/>
        <end position="269"/>
    </location>
</feature>
<organism evidence="2 3">
    <name type="scientific">Cercophora scortea</name>
    <dbReference type="NCBI Taxonomy" id="314031"/>
    <lineage>
        <taxon>Eukaryota</taxon>
        <taxon>Fungi</taxon>
        <taxon>Dikarya</taxon>
        <taxon>Ascomycota</taxon>
        <taxon>Pezizomycotina</taxon>
        <taxon>Sordariomycetes</taxon>
        <taxon>Sordariomycetidae</taxon>
        <taxon>Sordariales</taxon>
        <taxon>Lasiosphaeriaceae</taxon>
        <taxon>Cercophora</taxon>
    </lineage>
</organism>
<keyword evidence="3" id="KW-1185">Reference proteome</keyword>
<sequence length="474" mass="51840">MAIDFDYRLASGLPQPALTFTLPSLHDGLTLDCRVYHPQSLVASPRSPPWRKHAAVIAHPYAPLGGSYDDPIVDIVASTLLRTGLLVATFNFRGAHGSAGRTSWTAKAERDDYMSVVGFVFHYVHYLDPFRPSLLAHIATSYEGHLSPPTSPGPLGRTLSDLPSPSPPQTDEVPILLLGGYSYGSMITCHLPTIGTILAPFNTPTYGSSAAEIRLRAQHLAEKENIVLASARAAAVDRQSGRSHRKGIGMRIGGDEENRASHDSKRSFSLDPEDRIRKGVAELVQKAKNRRKSRHINGEHVSPNGAVTPNNQENNTHAEPAHDCLLPVPNTTTPRMVYILVSPLQGMITNFATMSLSVSTPKLSWKAWTRPPSKSGKAHLQPEDPDIHPEKPLAEAEDKLVHNPTLAVYGDRDGFVAARKLRDWASRLERVPGSQFRAHEVSGAGHFWTQGKAAYIMRDAIKAFVEDILKDTAS</sequence>
<dbReference type="GO" id="GO:0016787">
    <property type="term" value="F:hydrolase activity"/>
    <property type="evidence" value="ECO:0007669"/>
    <property type="project" value="UniProtKB-KW"/>
</dbReference>
<protein>
    <submittedName>
        <fullName evidence="2">Alpha/Beta hydrolase protein</fullName>
    </submittedName>
</protein>
<proteinExistence type="predicted"/>
<feature type="region of interest" description="Disordered" evidence="1">
    <location>
        <begin position="146"/>
        <end position="168"/>
    </location>
</feature>
<dbReference type="PANTHER" id="PTHR42103:SF2">
    <property type="entry name" value="AB HYDROLASE-1 DOMAIN-CONTAINING PROTEIN"/>
    <property type="match status" value="1"/>
</dbReference>